<evidence type="ECO:0000256" key="5">
    <source>
        <dbReference type="ARBA" id="ARBA00023136"/>
    </source>
</evidence>
<gene>
    <name evidence="7" type="ORF">CU100_16490</name>
</gene>
<keyword evidence="2" id="KW-1003">Cell membrane</keyword>
<evidence type="ECO:0000256" key="1">
    <source>
        <dbReference type="ARBA" id="ARBA00004651"/>
    </source>
</evidence>
<feature type="transmembrane region" description="Helical" evidence="6">
    <location>
        <begin position="217"/>
        <end position="239"/>
    </location>
</feature>
<dbReference type="GO" id="GO:0005886">
    <property type="term" value="C:plasma membrane"/>
    <property type="evidence" value="ECO:0007669"/>
    <property type="project" value="UniProtKB-SubCell"/>
</dbReference>
<protein>
    <recommendedName>
        <fullName evidence="9">Cytochrome c oxidase assembly protein</fullName>
    </recommendedName>
</protein>
<dbReference type="RefSeq" id="WP_106717663.1">
    <property type="nucleotide sequence ID" value="NZ_JACHXT010000003.1"/>
</dbReference>
<evidence type="ECO:0000313" key="7">
    <source>
        <dbReference type="EMBL" id="PSH56904.1"/>
    </source>
</evidence>
<keyword evidence="5 6" id="KW-0472">Membrane</keyword>
<keyword evidence="4 6" id="KW-1133">Transmembrane helix</keyword>
<evidence type="ECO:0000256" key="2">
    <source>
        <dbReference type="ARBA" id="ARBA00022475"/>
    </source>
</evidence>
<feature type="transmembrane region" description="Helical" evidence="6">
    <location>
        <begin position="103"/>
        <end position="125"/>
    </location>
</feature>
<dbReference type="AlphaFoldDB" id="A0A2P7ARQ9"/>
<organism evidence="7 8">
    <name type="scientific">Phyllobacterium endophyticum</name>
    <dbReference type="NCBI Taxonomy" id="1149773"/>
    <lineage>
        <taxon>Bacteria</taxon>
        <taxon>Pseudomonadati</taxon>
        <taxon>Pseudomonadota</taxon>
        <taxon>Alphaproteobacteria</taxon>
        <taxon>Hyphomicrobiales</taxon>
        <taxon>Phyllobacteriaceae</taxon>
        <taxon>Phyllobacterium</taxon>
    </lineage>
</organism>
<dbReference type="EMBL" id="PGGN01000003">
    <property type="protein sequence ID" value="PSH56904.1"/>
    <property type="molecule type" value="Genomic_DNA"/>
</dbReference>
<reference evidence="8" key="1">
    <citation type="submission" date="2017-11" db="EMBL/GenBank/DDBJ databases">
        <authorList>
            <person name="Kuznetsova I."/>
            <person name="Sazanova A."/>
            <person name="Chirak E."/>
            <person name="Safronova V."/>
            <person name="Willems A."/>
        </authorList>
    </citation>
    <scope>NUCLEOTIDE SEQUENCE [LARGE SCALE GENOMIC DNA]</scope>
    <source>
        <strain evidence="8">PEPV15</strain>
    </source>
</reference>
<feature type="transmembrane region" description="Helical" evidence="6">
    <location>
        <begin position="146"/>
        <end position="166"/>
    </location>
</feature>
<comment type="caution">
    <text evidence="7">The sequence shown here is derived from an EMBL/GenBank/DDBJ whole genome shotgun (WGS) entry which is preliminary data.</text>
</comment>
<feature type="transmembrane region" description="Helical" evidence="6">
    <location>
        <begin position="62"/>
        <end position="83"/>
    </location>
</feature>
<feature type="transmembrane region" description="Helical" evidence="6">
    <location>
        <begin position="259"/>
        <end position="284"/>
    </location>
</feature>
<feature type="transmembrane region" description="Helical" evidence="6">
    <location>
        <begin position="35"/>
        <end position="55"/>
    </location>
</feature>
<feature type="transmembrane region" description="Helical" evidence="6">
    <location>
        <begin position="186"/>
        <end position="205"/>
    </location>
</feature>
<keyword evidence="3 6" id="KW-0812">Transmembrane</keyword>
<evidence type="ECO:0000256" key="4">
    <source>
        <dbReference type="ARBA" id="ARBA00022989"/>
    </source>
</evidence>
<dbReference type="InterPro" id="IPR019108">
    <property type="entry name" value="Caa3_assmbl_CtaG-rel"/>
</dbReference>
<keyword evidence="8" id="KW-1185">Reference proteome</keyword>
<proteinExistence type="predicted"/>
<evidence type="ECO:0000313" key="8">
    <source>
        <dbReference type="Proteomes" id="UP000241158"/>
    </source>
</evidence>
<accession>A0A2P7ARQ9</accession>
<evidence type="ECO:0008006" key="9">
    <source>
        <dbReference type="Google" id="ProtNLM"/>
    </source>
</evidence>
<evidence type="ECO:0000256" key="3">
    <source>
        <dbReference type="ARBA" id="ARBA00022692"/>
    </source>
</evidence>
<name>A0A2P7ARQ9_9HYPH</name>
<dbReference type="Proteomes" id="UP000241158">
    <property type="component" value="Unassembled WGS sequence"/>
</dbReference>
<evidence type="ECO:0000256" key="6">
    <source>
        <dbReference type="SAM" id="Phobius"/>
    </source>
</evidence>
<dbReference type="Pfam" id="PF09678">
    <property type="entry name" value="Caa3_CtaG"/>
    <property type="match status" value="1"/>
</dbReference>
<dbReference type="OrthoDB" id="259025at2"/>
<sequence>MNAVTDWLGAYGTYIDTSRCFAGATVFGWTFDATVTLPLLITAALYYAGVARLWLRAGRFHGASLTQVACFSAGWLVLATALVSPLHEASRNVFTAHMIEHELVMVVAAPLMVVAKPLGPLLWTLPQPARRRIGLLFKSSWWVHTWHLLTIPLVATALHGIAIWLWHLPAFFDAALVNEPLHWLQHASFLFTALLFWWSLFAAPAARSVYGQSIGHLFATAGHTSLLGLIFFLSPRILYPLQSAGGAAWGLGPLEDQQLAGLVMWIPSGLVYAGAALVCAALWISRTSATIRVDTMIRKPEWLP</sequence>
<comment type="subcellular location">
    <subcellularLocation>
        <location evidence="1">Cell membrane</location>
        <topology evidence="1">Multi-pass membrane protein</topology>
    </subcellularLocation>
</comment>